<evidence type="ECO:0008006" key="4">
    <source>
        <dbReference type="Google" id="ProtNLM"/>
    </source>
</evidence>
<keyword evidence="1" id="KW-1133">Transmembrane helix</keyword>
<feature type="transmembrane region" description="Helical" evidence="1">
    <location>
        <begin position="12"/>
        <end position="38"/>
    </location>
</feature>
<protein>
    <recommendedName>
        <fullName evidence="4">Glucose dehydrogenase</fullName>
    </recommendedName>
</protein>
<comment type="caution">
    <text evidence="2">The sequence shown here is derived from an EMBL/GenBank/DDBJ whole genome shotgun (WGS) entry which is preliminary data.</text>
</comment>
<proteinExistence type="predicted"/>
<sequence length="189" mass="20294">MTKITGKRPGAVYFVRPLGGLMALIGLAMTAGGGYLATHGGSRYFLFMGLMLTVAAGLLIGLQPAGAWIYALAFLLTLCWAIWDAGFSFWPLFSRLFMFGVLDLLVTLAYPPLKARQGDTGLHRACYGLAALLALCLAASLGYTLVPTPIVRAHGRRYRSTPCHRAQSRKIGCIGATPPPAIASPHWTR</sequence>
<evidence type="ECO:0000313" key="2">
    <source>
        <dbReference type="EMBL" id="MBT9432932.1"/>
    </source>
</evidence>
<accession>A0ABS5YDZ1</accession>
<feature type="transmembrane region" description="Helical" evidence="1">
    <location>
        <begin position="125"/>
        <end position="146"/>
    </location>
</feature>
<dbReference type="Proteomes" id="UP000811282">
    <property type="component" value="Unassembled WGS sequence"/>
</dbReference>
<reference evidence="2 3" key="1">
    <citation type="journal article" date="2021" name="Genome Biol. Evol.">
        <title>The evolution of interdependence in a four-way mealybug symbiosis.</title>
        <authorList>
            <person name="Garber A.I."/>
            <person name="Kupper M."/>
            <person name="Laetsch D.R."/>
            <person name="Weldon S.R."/>
            <person name="Ladinsky M.S."/>
            <person name="Bjorkman P.J."/>
            <person name="McCutcheon J.P."/>
        </authorList>
    </citation>
    <scope>NUCLEOTIDE SEQUENCE [LARGE SCALE GENOMIC DNA]</scope>
    <source>
        <strain evidence="2">SOD</strain>
    </source>
</reference>
<gene>
    <name evidence="2" type="ORF">JZM24_13745</name>
</gene>
<name>A0ABS5YDZ1_9GAMM</name>
<keyword evidence="3" id="KW-1185">Reference proteome</keyword>
<organism evidence="2 3">
    <name type="scientific">Candidatus Sodalis endolongispinus</name>
    <dbReference type="NCBI Taxonomy" id="2812662"/>
    <lineage>
        <taxon>Bacteria</taxon>
        <taxon>Pseudomonadati</taxon>
        <taxon>Pseudomonadota</taxon>
        <taxon>Gammaproteobacteria</taxon>
        <taxon>Enterobacterales</taxon>
        <taxon>Bruguierivoracaceae</taxon>
        <taxon>Sodalis</taxon>
    </lineage>
</organism>
<keyword evidence="1" id="KW-0812">Transmembrane</keyword>
<dbReference type="EMBL" id="JAFJYC010000002">
    <property type="protein sequence ID" value="MBT9432932.1"/>
    <property type="molecule type" value="Genomic_DNA"/>
</dbReference>
<feature type="transmembrane region" description="Helical" evidence="1">
    <location>
        <begin position="44"/>
        <end position="62"/>
    </location>
</feature>
<evidence type="ECO:0000313" key="3">
    <source>
        <dbReference type="Proteomes" id="UP000811282"/>
    </source>
</evidence>
<keyword evidence="1" id="KW-0472">Membrane</keyword>
<evidence type="ECO:0000256" key="1">
    <source>
        <dbReference type="SAM" id="Phobius"/>
    </source>
</evidence>
<feature type="transmembrane region" description="Helical" evidence="1">
    <location>
        <begin position="69"/>
        <end position="90"/>
    </location>
</feature>